<evidence type="ECO:0000259" key="1">
    <source>
        <dbReference type="Pfam" id="PF01248"/>
    </source>
</evidence>
<accession>A0A0R3RJM6</accession>
<dbReference type="WBParaSite" id="EEL_0000168501-mRNA-1">
    <property type="protein sequence ID" value="EEL_0000168501-mRNA-1"/>
    <property type="gene ID" value="EEL_0000168501"/>
</dbReference>
<protein>
    <submittedName>
        <fullName evidence="3">Ribosomal_L7Ae domain-containing protein</fullName>
    </submittedName>
</protein>
<keyword evidence="2" id="KW-1185">Reference proteome</keyword>
<organism evidence="2 3">
    <name type="scientific">Elaeophora elaphi</name>
    <dbReference type="NCBI Taxonomy" id="1147741"/>
    <lineage>
        <taxon>Eukaryota</taxon>
        <taxon>Metazoa</taxon>
        <taxon>Ecdysozoa</taxon>
        <taxon>Nematoda</taxon>
        <taxon>Chromadorea</taxon>
        <taxon>Rhabditida</taxon>
        <taxon>Spirurina</taxon>
        <taxon>Spiruromorpha</taxon>
        <taxon>Filarioidea</taxon>
        <taxon>Onchocercidae</taxon>
        <taxon>Elaeophora</taxon>
    </lineage>
</organism>
<dbReference type="InterPro" id="IPR050257">
    <property type="entry name" value="eL8/uL1-like"/>
</dbReference>
<dbReference type="STRING" id="1147741.A0A0R3RJM6"/>
<dbReference type="GO" id="GO:0003723">
    <property type="term" value="F:RNA binding"/>
    <property type="evidence" value="ECO:0007669"/>
    <property type="project" value="InterPro"/>
</dbReference>
<dbReference type="Proteomes" id="UP000050640">
    <property type="component" value="Unplaced"/>
</dbReference>
<sequence>MGKLKTNSHSSPDVKMEMDEDVKPLINDLGNSAVETPISAKVGQDEYDGLCSMVNAIAHPLAPRKVAKKIYKLIKKASKDKQCLRQGMCDVQKALRRNETGVVVLAGLQNCHVEKISLDKNLFTGNVSPVDVYSHIPGICEEKDIPYIFTPSREHLGLATGHKRAAILLLIKEHADYADLFHEVSELIKRIAPDV</sequence>
<dbReference type="Pfam" id="PF01248">
    <property type="entry name" value="Ribosomal_L7Ae"/>
    <property type="match status" value="1"/>
</dbReference>
<feature type="domain" description="Ribosomal protein eL8/eL30/eS12/Gadd45" evidence="1">
    <location>
        <begin position="68"/>
        <end position="180"/>
    </location>
</feature>
<dbReference type="Gene3D" id="3.30.1330.30">
    <property type="match status" value="1"/>
</dbReference>
<dbReference type="InterPro" id="IPR004038">
    <property type="entry name" value="Ribosomal_eL8/eL30/eS12/Gad45"/>
</dbReference>
<dbReference type="PANTHER" id="PTHR23105">
    <property type="entry name" value="RIBOSOMAL PROTEIN L7AE FAMILY MEMBER"/>
    <property type="match status" value="1"/>
</dbReference>
<dbReference type="AlphaFoldDB" id="A0A0R3RJM6"/>
<evidence type="ECO:0000313" key="2">
    <source>
        <dbReference type="Proteomes" id="UP000050640"/>
    </source>
</evidence>
<name>A0A0R3RJM6_9BILA</name>
<reference evidence="3" key="1">
    <citation type="submission" date="2017-02" db="UniProtKB">
        <authorList>
            <consortium name="WormBaseParasite"/>
        </authorList>
    </citation>
    <scope>IDENTIFICATION</scope>
</reference>
<dbReference type="InterPro" id="IPR029064">
    <property type="entry name" value="Ribosomal_eL30-like_sf"/>
</dbReference>
<proteinExistence type="predicted"/>
<evidence type="ECO:0000313" key="3">
    <source>
        <dbReference type="WBParaSite" id="EEL_0000168501-mRNA-1"/>
    </source>
</evidence>
<dbReference type="SUPFAM" id="SSF55315">
    <property type="entry name" value="L30e-like"/>
    <property type="match status" value="1"/>
</dbReference>